<dbReference type="Gene3D" id="3.40.50.300">
    <property type="entry name" value="P-loop containing nucleotide triphosphate hydrolases"/>
    <property type="match status" value="1"/>
</dbReference>
<feature type="domain" description="Sulfotransferase" evidence="3">
    <location>
        <begin position="33"/>
        <end position="301"/>
    </location>
</feature>
<protein>
    <submittedName>
        <fullName evidence="4">Putative sulfotransferase</fullName>
    </submittedName>
</protein>
<dbReference type="EMBL" id="GFAC01000142">
    <property type="protein sequence ID" value="JAT99046.1"/>
    <property type="molecule type" value="mRNA"/>
</dbReference>
<evidence type="ECO:0000256" key="2">
    <source>
        <dbReference type="ARBA" id="ARBA00022679"/>
    </source>
</evidence>
<sequence>MDEGAYRDVDGVWLHSFFREETIRSAIKYKPRDGDIITVTYPKCGTNWTQFIIWNILTRAKPCSNIGEFILMCPFIDVTGAGPAEDPSRIGSVVTHLPMSVFKPVERAKYIYVSRNPYDCAVSFYHFVMGITPKTVTDVSFERFLSLFLDGKVMYGDYFDHLLPWYERRHDANILFITYEELKEDTRKHVLRIGDFLGKEHGDALRKVDGLLDRVMEACSLENMKVIMKDKPQERAKKMVETAEEKTQSSELFKNLPDEQVEMHEGAGFVRKGIVGDWKNYFTPDQIEQMKAWIGRKTQGSDVMTLWKDCGLP</sequence>
<organism evidence="4">
    <name type="scientific">Amblyomma aureolatum</name>
    <dbReference type="NCBI Taxonomy" id="187763"/>
    <lineage>
        <taxon>Eukaryota</taxon>
        <taxon>Metazoa</taxon>
        <taxon>Ecdysozoa</taxon>
        <taxon>Arthropoda</taxon>
        <taxon>Chelicerata</taxon>
        <taxon>Arachnida</taxon>
        <taxon>Acari</taxon>
        <taxon>Parasitiformes</taxon>
        <taxon>Ixodida</taxon>
        <taxon>Ixodoidea</taxon>
        <taxon>Ixodidae</taxon>
        <taxon>Amblyomminae</taxon>
        <taxon>Amblyomma</taxon>
    </lineage>
</organism>
<evidence type="ECO:0000313" key="4">
    <source>
        <dbReference type="EMBL" id="JAT99046.1"/>
    </source>
</evidence>
<reference evidence="4" key="1">
    <citation type="journal article" date="2017" name="Front. Cell. Infect. Microbiol.">
        <title>The Distinct Transcriptional Response of the Midgut of Amblyomma sculptum and Amblyomma aureolatum Ticks to Rickettsia rickettsii Correlates to Their Differences in Susceptibility to Infection.</title>
        <authorList>
            <person name="Martins L.A."/>
            <person name="Galletti M.F.B.M."/>
            <person name="Ribeiro J.M."/>
            <person name="Fujita A."/>
            <person name="Costa F.B."/>
            <person name="Labruna M.B."/>
            <person name="Daffre S."/>
            <person name="Fogaca A.C."/>
        </authorList>
    </citation>
    <scope>NUCLEOTIDE SEQUENCE</scope>
</reference>
<evidence type="ECO:0000259" key="3">
    <source>
        <dbReference type="Pfam" id="PF00685"/>
    </source>
</evidence>
<name>A0A1E1XIW9_9ACAR</name>
<dbReference type="InterPro" id="IPR027417">
    <property type="entry name" value="P-loop_NTPase"/>
</dbReference>
<accession>A0A1E1XIW9</accession>
<dbReference type="GO" id="GO:0008146">
    <property type="term" value="F:sulfotransferase activity"/>
    <property type="evidence" value="ECO:0007669"/>
    <property type="project" value="InterPro"/>
</dbReference>
<dbReference type="SUPFAM" id="SSF52540">
    <property type="entry name" value="P-loop containing nucleoside triphosphate hydrolases"/>
    <property type="match status" value="1"/>
</dbReference>
<dbReference type="InterPro" id="IPR000863">
    <property type="entry name" value="Sulfotransferase_dom"/>
</dbReference>
<dbReference type="PANTHER" id="PTHR11783">
    <property type="entry name" value="SULFOTRANSFERASE SULT"/>
    <property type="match status" value="1"/>
</dbReference>
<keyword evidence="2 4" id="KW-0808">Transferase</keyword>
<evidence type="ECO:0000256" key="1">
    <source>
        <dbReference type="ARBA" id="ARBA00005771"/>
    </source>
</evidence>
<proteinExistence type="evidence at transcript level"/>
<dbReference type="Pfam" id="PF00685">
    <property type="entry name" value="Sulfotransfer_1"/>
    <property type="match status" value="1"/>
</dbReference>
<comment type="similarity">
    <text evidence="1">Belongs to the sulfotransferase 1 family.</text>
</comment>
<dbReference type="AlphaFoldDB" id="A0A1E1XIW9"/>